<evidence type="ECO:0000259" key="5">
    <source>
        <dbReference type="Pfam" id="PF01515"/>
    </source>
</evidence>
<dbReference type="AlphaFoldDB" id="A0A367ZN10"/>
<keyword evidence="4" id="KW-0812">Transmembrane</keyword>
<dbReference type="Pfam" id="PF01515">
    <property type="entry name" value="PTA_PTB"/>
    <property type="match status" value="1"/>
</dbReference>
<dbReference type="Proteomes" id="UP000252355">
    <property type="component" value="Unassembled WGS sequence"/>
</dbReference>
<dbReference type="InterPro" id="IPR012147">
    <property type="entry name" value="P_Ac_Bu_trans"/>
</dbReference>
<evidence type="ECO:0000313" key="7">
    <source>
        <dbReference type="Proteomes" id="UP000252355"/>
    </source>
</evidence>
<dbReference type="InterPro" id="IPR050500">
    <property type="entry name" value="Phos_Acetyltrans/Butyryltrans"/>
</dbReference>
<dbReference type="PANTHER" id="PTHR43356:SF2">
    <property type="entry name" value="PHOSPHATE ACETYLTRANSFERASE"/>
    <property type="match status" value="1"/>
</dbReference>
<evidence type="ECO:0000256" key="1">
    <source>
        <dbReference type="ARBA" id="ARBA00005656"/>
    </source>
</evidence>
<feature type="domain" description="Phosphate acetyl/butaryl transferase" evidence="5">
    <location>
        <begin position="71"/>
        <end position="285"/>
    </location>
</feature>
<comment type="similarity">
    <text evidence="1">Belongs to the phosphate acetyltransferase and butyryltransferase family.</text>
</comment>
<dbReference type="SUPFAM" id="SSF53659">
    <property type="entry name" value="Isocitrate/Isopropylmalate dehydrogenase-like"/>
    <property type="match status" value="1"/>
</dbReference>
<dbReference type="PIRSF" id="PIRSF000428">
    <property type="entry name" value="P_Ac_trans"/>
    <property type="match status" value="1"/>
</dbReference>
<dbReference type="NCBIfam" id="NF006045">
    <property type="entry name" value="PRK08190.1"/>
    <property type="match status" value="1"/>
</dbReference>
<comment type="caution">
    <text evidence="6">The sequence shown here is derived from an EMBL/GenBank/DDBJ whole genome shotgun (WGS) entry which is preliminary data.</text>
</comment>
<accession>A0A367ZN10</accession>
<organism evidence="6 7">
    <name type="scientific">Candidatus Ozemobacter sibiricus</name>
    <dbReference type="NCBI Taxonomy" id="2268124"/>
    <lineage>
        <taxon>Bacteria</taxon>
        <taxon>Candidatus Ozemobacteria</taxon>
        <taxon>Candidatus Ozemobacterales</taxon>
        <taxon>Candidatus Ozemobacteraceae</taxon>
        <taxon>Candidatus Ozemobacter</taxon>
    </lineage>
</organism>
<dbReference type="PANTHER" id="PTHR43356">
    <property type="entry name" value="PHOSPHATE ACETYLTRANSFERASE"/>
    <property type="match status" value="1"/>
</dbReference>
<dbReference type="GO" id="GO:0016746">
    <property type="term" value="F:acyltransferase activity"/>
    <property type="evidence" value="ECO:0007669"/>
    <property type="project" value="UniProtKB-KW"/>
</dbReference>
<dbReference type="EMBL" id="QOQW01000012">
    <property type="protein sequence ID" value="RCK79503.1"/>
    <property type="molecule type" value="Genomic_DNA"/>
</dbReference>
<evidence type="ECO:0000256" key="2">
    <source>
        <dbReference type="ARBA" id="ARBA00022679"/>
    </source>
</evidence>
<gene>
    <name evidence="6" type="ORF">OZSIB_4257</name>
</gene>
<sequence>MNFATLETRLQSQKIPLAICLPEDPETVLAAREATDLGYVDCLFVGREAPMRELLHRVTPGFTPRLVPVQSEEEAAARAVELVRTGAARALMKGSVSTPVLLKAILHKETGIRQGNVLSHVLVYEWQGSFRLLTDGGMIPHPTLEEKHDILVNAVGFARRLGIARPKVAVLSAVETVSFKMPSSVDAAVLARMGERGQFKDCLVDGPLALDNAVCEESAHHKGLHGEVPGHADILVVPDIDTGNVLGKSILYFGGLPAGGVVLGATVPVIMLSRSDDRQTRLNSIKLGLAGWG</sequence>
<evidence type="ECO:0000256" key="3">
    <source>
        <dbReference type="ARBA" id="ARBA00023315"/>
    </source>
</evidence>
<evidence type="ECO:0000313" key="6">
    <source>
        <dbReference type="EMBL" id="RCK79503.1"/>
    </source>
</evidence>
<keyword evidence="4" id="KW-0472">Membrane</keyword>
<evidence type="ECO:0000256" key="4">
    <source>
        <dbReference type="SAM" id="Phobius"/>
    </source>
</evidence>
<keyword evidence="4" id="KW-1133">Transmembrane helix</keyword>
<dbReference type="Gene3D" id="3.40.718.10">
    <property type="entry name" value="Isopropylmalate Dehydrogenase"/>
    <property type="match status" value="1"/>
</dbReference>
<keyword evidence="2 6" id="KW-0808">Transferase</keyword>
<proteinExistence type="inferred from homology"/>
<protein>
    <submittedName>
        <fullName evidence="6">Phosphate butyryltransferase</fullName>
    </submittedName>
</protein>
<name>A0A367ZN10_9BACT</name>
<reference evidence="6 7" key="1">
    <citation type="submission" date="2018-05" db="EMBL/GenBank/DDBJ databases">
        <title>A metagenomic window into the 2 km-deep terrestrial subsurface aquifer revealed taxonomically and functionally diverse microbial community comprising novel uncultured bacterial lineages.</title>
        <authorList>
            <person name="Kadnikov V.V."/>
            <person name="Mardanov A.V."/>
            <person name="Beletsky A.V."/>
            <person name="Banks D."/>
            <person name="Pimenov N.V."/>
            <person name="Frank Y.A."/>
            <person name="Karnachuk O.V."/>
            <person name="Ravin N.V."/>
        </authorList>
    </citation>
    <scope>NUCLEOTIDE SEQUENCE [LARGE SCALE GENOMIC DNA]</scope>
    <source>
        <strain evidence="6">BY5</strain>
    </source>
</reference>
<dbReference type="InterPro" id="IPR002505">
    <property type="entry name" value="PTA_PTB"/>
</dbReference>
<feature type="transmembrane region" description="Helical" evidence="4">
    <location>
        <begin position="250"/>
        <end position="272"/>
    </location>
</feature>
<keyword evidence="3" id="KW-0012">Acyltransferase</keyword>